<dbReference type="EMBL" id="AM398843">
    <property type="protein sequence ID" value="CAL44651.1"/>
    <property type="molecule type" value="Genomic_DNA"/>
</dbReference>
<organism evidence="3 4">
    <name type="scientific">Spodoptera frugiperda ascovirus 1a</name>
    <name type="common">SfAV-1a</name>
    <dbReference type="NCBI Taxonomy" id="113370"/>
    <lineage>
        <taxon>Viruses</taxon>
        <taxon>Varidnaviria</taxon>
        <taxon>Bamfordvirae</taxon>
        <taxon>Nucleocytoviricota</taxon>
        <taxon>Megaviricetes</taxon>
        <taxon>Pimascovirales</taxon>
        <taxon>Pimascovirales incertae sedis</taxon>
        <taxon>Ascoviridae</taxon>
        <taxon>Ascovirus</taxon>
        <taxon>Ascovirus sfav1a</taxon>
    </lineage>
</organism>
<dbReference type="RefSeq" id="YP_762406.1">
    <property type="nucleotide sequence ID" value="NC_008361.1"/>
</dbReference>
<dbReference type="Proteomes" id="UP000008030">
    <property type="component" value="Segment"/>
</dbReference>
<dbReference type="SMART" id="SM00184">
    <property type="entry name" value="RING"/>
    <property type="match status" value="1"/>
</dbReference>
<accession>Q0E550</accession>
<dbReference type="PROSITE" id="PS50089">
    <property type="entry name" value="ZF_RING_2"/>
    <property type="match status" value="1"/>
</dbReference>
<dbReference type="OrthoDB" id="16264at10239"/>
<proteinExistence type="predicted"/>
<keyword evidence="4" id="KW-1185">Reference proteome</keyword>
<dbReference type="KEGG" id="vg:4306256"/>
<gene>
    <name evidence="3" type="primary">ORF051</name>
</gene>
<dbReference type="SUPFAM" id="SSF57850">
    <property type="entry name" value="RING/U-box"/>
    <property type="match status" value="1"/>
</dbReference>
<dbReference type="InterPro" id="IPR001841">
    <property type="entry name" value="Znf_RING"/>
</dbReference>
<feature type="domain" description="RING-type" evidence="2">
    <location>
        <begin position="70"/>
        <end position="111"/>
    </location>
</feature>
<dbReference type="InterPro" id="IPR013083">
    <property type="entry name" value="Znf_RING/FYVE/PHD"/>
</dbReference>
<keyword evidence="1" id="KW-0479">Metal-binding</keyword>
<dbReference type="Pfam" id="PF13920">
    <property type="entry name" value="zf-C3HC4_3"/>
    <property type="match status" value="1"/>
</dbReference>
<keyword evidence="1" id="KW-0863">Zinc-finger</keyword>
<dbReference type="Gene3D" id="3.30.40.10">
    <property type="entry name" value="Zinc/RING finger domain, C3HC4 (zinc finger)"/>
    <property type="match status" value="1"/>
</dbReference>
<reference evidence="3 4" key="1">
    <citation type="journal article" date="2006" name="J. Virol.">
        <title>Genomic sequence of Spodoptera frugiperda Ascovirus 1a, an enveloped, double-stranded DNA insect virus that manipulates apoptosis for viral reproduction.</title>
        <authorList>
            <person name="Bideshi D.K."/>
            <person name="Demattei M.V."/>
            <person name="Rouleux-Bonnin F."/>
            <person name="Stasiak K."/>
            <person name="Tan Y."/>
            <person name="Bigot S."/>
            <person name="Bigot Y."/>
            <person name="Federici B.A."/>
        </authorList>
    </citation>
    <scope>NUCLEOTIDE SEQUENCE [LARGE SCALE GENOMIC DNA]</scope>
    <source>
        <strain evidence="4">SvAV-1a</strain>
    </source>
</reference>
<sequence length="140" mass="16382">MYANPAVQFQDDDDEVEEVISLTNRRLSDTFILDMFRFSVNALHPRLDVIRRALRTISRKQEVISSDKYCVVCFERFNVNYGSVYLPCRHSVICETCSIDDRTSQRCPYCRTTVEAIMYVTPNYNYLSRRPESLTSVTKL</sequence>
<dbReference type="GeneID" id="4306256"/>
<evidence type="ECO:0000313" key="3">
    <source>
        <dbReference type="EMBL" id="CAL44651.1"/>
    </source>
</evidence>
<name>Q0E550_SFAVA</name>
<protein>
    <submittedName>
        <fullName evidence="3">16.4 kDa RING/U box</fullName>
    </submittedName>
</protein>
<keyword evidence="1" id="KW-0862">Zinc</keyword>
<organismHost>
    <name type="scientific">Spodoptera frugiperda</name>
    <name type="common">Fall armyworm</name>
    <dbReference type="NCBI Taxonomy" id="7108"/>
</organismHost>
<dbReference type="GO" id="GO:0008270">
    <property type="term" value="F:zinc ion binding"/>
    <property type="evidence" value="ECO:0007669"/>
    <property type="project" value="UniProtKB-KW"/>
</dbReference>
<evidence type="ECO:0000313" key="4">
    <source>
        <dbReference type="Proteomes" id="UP000008030"/>
    </source>
</evidence>
<evidence type="ECO:0000259" key="2">
    <source>
        <dbReference type="PROSITE" id="PS50089"/>
    </source>
</evidence>
<evidence type="ECO:0000256" key="1">
    <source>
        <dbReference type="PROSITE-ProRule" id="PRU00175"/>
    </source>
</evidence>